<evidence type="ECO:0000256" key="2">
    <source>
        <dbReference type="ARBA" id="ARBA00022679"/>
    </source>
</evidence>
<comment type="catalytic activity">
    <reaction evidence="3">
        <text>thymidine + phosphate = 2-deoxy-alpha-D-ribose 1-phosphate + thymine</text>
        <dbReference type="Rhea" id="RHEA:16037"/>
        <dbReference type="ChEBI" id="CHEBI:17748"/>
        <dbReference type="ChEBI" id="CHEBI:17821"/>
        <dbReference type="ChEBI" id="CHEBI:43474"/>
        <dbReference type="ChEBI" id="CHEBI:57259"/>
        <dbReference type="EC" id="2.4.2.2"/>
    </reaction>
</comment>
<comment type="catalytic activity">
    <reaction evidence="3">
        <text>uridine + phosphate = alpha-D-ribose 1-phosphate + uracil</text>
        <dbReference type="Rhea" id="RHEA:24388"/>
        <dbReference type="ChEBI" id="CHEBI:16704"/>
        <dbReference type="ChEBI" id="CHEBI:17568"/>
        <dbReference type="ChEBI" id="CHEBI:43474"/>
        <dbReference type="ChEBI" id="CHEBI:57720"/>
        <dbReference type="EC" id="2.4.2.2"/>
    </reaction>
</comment>
<dbReference type="SUPFAM" id="SSF51182">
    <property type="entry name" value="RmlC-like cupins"/>
    <property type="match status" value="1"/>
</dbReference>
<dbReference type="GeneID" id="66519057"/>
<proteinExistence type="inferred from homology"/>
<protein>
    <recommendedName>
        <fullName evidence="3">Pyrimidine/purine nucleoside phosphorylase</fullName>
        <ecNumber evidence="3">2.4.2.1</ecNumber>
        <ecNumber evidence="3">2.4.2.2</ecNumber>
    </recommendedName>
    <alternativeName>
        <fullName evidence="3">Adenosine phosphorylase</fullName>
    </alternativeName>
    <alternativeName>
        <fullName evidence="3">Cytidine phosphorylase</fullName>
    </alternativeName>
    <alternativeName>
        <fullName evidence="3">Guanosine phosphorylase</fullName>
    </alternativeName>
    <alternativeName>
        <fullName evidence="3">Inosine phosphorylase</fullName>
    </alternativeName>
    <alternativeName>
        <fullName evidence="3">Thymidine phosphorylase</fullName>
    </alternativeName>
    <alternativeName>
        <fullName evidence="3">Uridine phosphorylase</fullName>
    </alternativeName>
    <alternativeName>
        <fullName evidence="3">Xanthosine phosphorylase</fullName>
    </alternativeName>
</protein>
<dbReference type="Pfam" id="PF06865">
    <property type="entry name" value="Ppnp"/>
    <property type="match status" value="1"/>
</dbReference>
<comment type="catalytic activity">
    <reaction evidence="3">
        <text>adenosine + phosphate = alpha-D-ribose 1-phosphate + adenine</text>
        <dbReference type="Rhea" id="RHEA:27642"/>
        <dbReference type="ChEBI" id="CHEBI:16335"/>
        <dbReference type="ChEBI" id="CHEBI:16708"/>
        <dbReference type="ChEBI" id="CHEBI:43474"/>
        <dbReference type="ChEBI" id="CHEBI:57720"/>
        <dbReference type="EC" id="2.4.2.1"/>
    </reaction>
</comment>
<dbReference type="HAMAP" id="MF_01537">
    <property type="entry name" value="Nucleos_phosphorylase_PpnP"/>
    <property type="match status" value="1"/>
</dbReference>
<dbReference type="EMBL" id="CP010027">
    <property type="protein sequence ID" value="AJZ63711.1"/>
    <property type="molecule type" value="Genomic_DNA"/>
</dbReference>
<sequence length="108" mass="11800">MTAATQFDQVSVIKRANVYFEGKCVSHTVLFADGTRKTLGVILPGALNFGTDAPELMEVQAGQCRIRLEGSDEWKTYGAGESFSVPGKSRFDIDVIETLDYVCSYLPA</sequence>
<dbReference type="Proteomes" id="UP000032614">
    <property type="component" value="Chromosome 2"/>
</dbReference>
<evidence type="ECO:0000256" key="3">
    <source>
        <dbReference type="HAMAP-Rule" id="MF_01537"/>
    </source>
</evidence>
<dbReference type="CDD" id="cd20296">
    <property type="entry name" value="cupin_PpnP-like"/>
    <property type="match status" value="1"/>
</dbReference>
<comment type="function">
    <text evidence="3">Catalyzes the phosphorolysis of diverse nucleosides, yielding D-ribose 1-phosphate and the respective free bases. Can use uridine, adenosine, guanosine, cytidine, thymidine, inosine and xanthosine as substrates. Also catalyzes the reverse reactions.</text>
</comment>
<keyword evidence="1 3" id="KW-0328">Glycosyltransferase</keyword>
<dbReference type="EC" id="2.4.2.1" evidence="3"/>
<accession>A0AAU8TQS2</accession>
<comment type="catalytic activity">
    <reaction evidence="3">
        <text>inosine + phosphate = alpha-D-ribose 1-phosphate + hypoxanthine</text>
        <dbReference type="Rhea" id="RHEA:27646"/>
        <dbReference type="ChEBI" id="CHEBI:17368"/>
        <dbReference type="ChEBI" id="CHEBI:17596"/>
        <dbReference type="ChEBI" id="CHEBI:43474"/>
        <dbReference type="ChEBI" id="CHEBI:57720"/>
        <dbReference type="EC" id="2.4.2.1"/>
    </reaction>
</comment>
<organism evidence="4 5">
    <name type="scientific">Paraburkholderia fungorum</name>
    <dbReference type="NCBI Taxonomy" id="134537"/>
    <lineage>
        <taxon>Bacteria</taxon>
        <taxon>Pseudomonadati</taxon>
        <taxon>Pseudomonadota</taxon>
        <taxon>Betaproteobacteria</taxon>
        <taxon>Burkholderiales</taxon>
        <taxon>Burkholderiaceae</taxon>
        <taxon>Paraburkholderia</taxon>
    </lineage>
</organism>
<dbReference type="InterPro" id="IPR009664">
    <property type="entry name" value="Ppnp"/>
</dbReference>
<dbReference type="KEGG" id="bfn:OI25_5212"/>
<gene>
    <name evidence="3" type="primary">ppnP</name>
    <name evidence="4" type="ORF">OI25_5212</name>
</gene>
<comment type="catalytic activity">
    <reaction evidence="3">
        <text>a purine D-ribonucleoside + phosphate = a purine nucleobase + alpha-D-ribose 1-phosphate</text>
        <dbReference type="Rhea" id="RHEA:19805"/>
        <dbReference type="ChEBI" id="CHEBI:26386"/>
        <dbReference type="ChEBI" id="CHEBI:43474"/>
        <dbReference type="ChEBI" id="CHEBI:57720"/>
        <dbReference type="ChEBI" id="CHEBI:142355"/>
        <dbReference type="EC" id="2.4.2.1"/>
    </reaction>
</comment>
<comment type="catalytic activity">
    <reaction evidence="3">
        <text>guanosine + phosphate = alpha-D-ribose 1-phosphate + guanine</text>
        <dbReference type="Rhea" id="RHEA:13233"/>
        <dbReference type="ChEBI" id="CHEBI:16235"/>
        <dbReference type="ChEBI" id="CHEBI:16750"/>
        <dbReference type="ChEBI" id="CHEBI:43474"/>
        <dbReference type="ChEBI" id="CHEBI:57720"/>
        <dbReference type="EC" id="2.4.2.1"/>
    </reaction>
</comment>
<reference evidence="4 5" key="1">
    <citation type="journal article" date="2015" name="Genome Announc.">
        <title>Complete genome sequences for 59 burkholderia isolates, both pathogenic and near neighbor.</title>
        <authorList>
            <person name="Johnson S.L."/>
            <person name="Bishop-Lilly K.A."/>
            <person name="Ladner J.T."/>
            <person name="Daligault H.E."/>
            <person name="Davenport K.W."/>
            <person name="Jaissle J."/>
            <person name="Frey K.G."/>
            <person name="Koroleva G.I."/>
            <person name="Bruce D.C."/>
            <person name="Coyne S.R."/>
            <person name="Broomall S.M."/>
            <person name="Li P.E."/>
            <person name="Teshima H."/>
            <person name="Gibbons H.S."/>
            <person name="Palacios G.F."/>
            <person name="Rosenzweig C.N."/>
            <person name="Redden C.L."/>
            <person name="Xu Y."/>
            <person name="Minogue T.D."/>
            <person name="Chain P.S."/>
        </authorList>
    </citation>
    <scope>NUCLEOTIDE SEQUENCE [LARGE SCALE GENOMIC DNA]</scope>
    <source>
        <strain evidence="4 5">ATCC BAA-463</strain>
    </source>
</reference>
<dbReference type="GO" id="GO:0016154">
    <property type="term" value="F:pyrimidine-nucleoside phosphorylase activity"/>
    <property type="evidence" value="ECO:0007669"/>
    <property type="project" value="UniProtKB-UniRule"/>
</dbReference>
<dbReference type="GO" id="GO:0005829">
    <property type="term" value="C:cytosol"/>
    <property type="evidence" value="ECO:0007669"/>
    <property type="project" value="TreeGrafter"/>
</dbReference>
<dbReference type="AlphaFoldDB" id="A0AAU8TQS2"/>
<comment type="catalytic activity">
    <reaction evidence="3">
        <text>xanthosine + phosphate = alpha-D-ribose 1-phosphate + xanthine</text>
        <dbReference type="Rhea" id="RHEA:27638"/>
        <dbReference type="ChEBI" id="CHEBI:17712"/>
        <dbReference type="ChEBI" id="CHEBI:18107"/>
        <dbReference type="ChEBI" id="CHEBI:43474"/>
        <dbReference type="ChEBI" id="CHEBI:57720"/>
        <dbReference type="EC" id="2.4.2.1"/>
    </reaction>
</comment>
<keyword evidence="2 3" id="KW-0808">Transferase</keyword>
<dbReference type="InterPro" id="IPR011051">
    <property type="entry name" value="RmlC_Cupin_sf"/>
</dbReference>
<dbReference type="GO" id="GO:0004731">
    <property type="term" value="F:purine-nucleoside phosphorylase activity"/>
    <property type="evidence" value="ECO:0007669"/>
    <property type="project" value="UniProtKB-UniRule"/>
</dbReference>
<evidence type="ECO:0000313" key="4">
    <source>
        <dbReference type="EMBL" id="AJZ63711.1"/>
    </source>
</evidence>
<dbReference type="InterPro" id="IPR014710">
    <property type="entry name" value="RmlC-like_jellyroll"/>
</dbReference>
<name>A0AAU8TQS2_9BURK</name>
<evidence type="ECO:0000313" key="5">
    <source>
        <dbReference type="Proteomes" id="UP000032614"/>
    </source>
</evidence>
<comment type="similarity">
    <text evidence="3">Belongs to the nucleoside phosphorylase PpnP family.</text>
</comment>
<dbReference type="RefSeq" id="WP_046573129.1">
    <property type="nucleotide sequence ID" value="NZ_CP010027.1"/>
</dbReference>
<comment type="catalytic activity">
    <reaction evidence="3">
        <text>cytidine + phosphate = cytosine + alpha-D-ribose 1-phosphate</text>
        <dbReference type="Rhea" id="RHEA:52540"/>
        <dbReference type="ChEBI" id="CHEBI:16040"/>
        <dbReference type="ChEBI" id="CHEBI:17562"/>
        <dbReference type="ChEBI" id="CHEBI:43474"/>
        <dbReference type="ChEBI" id="CHEBI:57720"/>
        <dbReference type="EC" id="2.4.2.2"/>
    </reaction>
</comment>
<dbReference type="Gene3D" id="2.60.120.10">
    <property type="entry name" value="Jelly Rolls"/>
    <property type="match status" value="1"/>
</dbReference>
<dbReference type="PANTHER" id="PTHR36540:SF1">
    <property type="entry name" value="PYRIMIDINE_PURINE NUCLEOSIDE PHOSPHORYLASE"/>
    <property type="match status" value="1"/>
</dbReference>
<dbReference type="EC" id="2.4.2.2" evidence="3"/>
<dbReference type="PANTHER" id="PTHR36540">
    <property type="entry name" value="PYRIMIDINE/PURINE NUCLEOSIDE PHOSPHORYLASE"/>
    <property type="match status" value="1"/>
</dbReference>
<evidence type="ECO:0000256" key="1">
    <source>
        <dbReference type="ARBA" id="ARBA00022676"/>
    </source>
</evidence>